<feature type="compositionally biased region" description="Acidic residues" evidence="11">
    <location>
        <begin position="485"/>
        <end position="496"/>
    </location>
</feature>
<evidence type="ECO:0000256" key="3">
    <source>
        <dbReference type="ARBA" id="ARBA00022771"/>
    </source>
</evidence>
<comment type="caution">
    <text evidence="12">The sequence shown here is derived from an EMBL/GenBank/DDBJ whole genome shotgun (WGS) entry which is preliminary data.</text>
</comment>
<evidence type="ECO:0000256" key="5">
    <source>
        <dbReference type="ARBA" id="ARBA00022853"/>
    </source>
</evidence>
<evidence type="ECO:0000313" key="12">
    <source>
        <dbReference type="EMBL" id="KAK8240754.1"/>
    </source>
</evidence>
<feature type="region of interest" description="Disordered" evidence="11">
    <location>
        <begin position="246"/>
        <end position="528"/>
    </location>
</feature>
<keyword evidence="4" id="KW-0862">Zinc</keyword>
<feature type="compositionally biased region" description="Basic and acidic residues" evidence="11">
    <location>
        <begin position="438"/>
        <end position="455"/>
    </location>
</feature>
<feature type="compositionally biased region" description="Polar residues" evidence="11">
    <location>
        <begin position="428"/>
        <end position="437"/>
    </location>
</feature>
<feature type="compositionally biased region" description="Polar residues" evidence="11">
    <location>
        <begin position="249"/>
        <end position="259"/>
    </location>
</feature>
<keyword evidence="9" id="KW-0539">Nucleus</keyword>
<organism evidence="12 13">
    <name type="scientific">Phyllosticta capitalensis</name>
    <dbReference type="NCBI Taxonomy" id="121624"/>
    <lineage>
        <taxon>Eukaryota</taxon>
        <taxon>Fungi</taxon>
        <taxon>Dikarya</taxon>
        <taxon>Ascomycota</taxon>
        <taxon>Pezizomycotina</taxon>
        <taxon>Dothideomycetes</taxon>
        <taxon>Dothideomycetes incertae sedis</taxon>
        <taxon>Botryosphaeriales</taxon>
        <taxon>Phyllostictaceae</taxon>
        <taxon>Phyllosticta</taxon>
    </lineage>
</organism>
<keyword evidence="5" id="KW-0156">Chromatin regulator</keyword>
<evidence type="ECO:0000256" key="10">
    <source>
        <dbReference type="RuleBase" id="RU261113"/>
    </source>
</evidence>
<keyword evidence="7 10" id="KW-0010">Activator</keyword>
<evidence type="ECO:0000256" key="2">
    <source>
        <dbReference type="ARBA" id="ARBA00022723"/>
    </source>
</evidence>
<evidence type="ECO:0000256" key="4">
    <source>
        <dbReference type="ARBA" id="ARBA00022833"/>
    </source>
</evidence>
<evidence type="ECO:0000256" key="8">
    <source>
        <dbReference type="ARBA" id="ARBA00023163"/>
    </source>
</evidence>
<feature type="region of interest" description="Disordered" evidence="11">
    <location>
        <begin position="173"/>
        <end position="196"/>
    </location>
</feature>
<dbReference type="Proteomes" id="UP001492380">
    <property type="component" value="Unassembled WGS sequence"/>
</dbReference>
<evidence type="ECO:0000256" key="6">
    <source>
        <dbReference type="ARBA" id="ARBA00023015"/>
    </source>
</evidence>
<comment type="similarity">
    <text evidence="10">Belongs to the SGF11 family.</text>
</comment>
<evidence type="ECO:0000256" key="11">
    <source>
        <dbReference type="SAM" id="MobiDB-lite"/>
    </source>
</evidence>
<keyword evidence="8" id="KW-0804">Transcription</keyword>
<protein>
    <recommendedName>
        <fullName evidence="10">SAGA-associated factor 11</fullName>
    </recommendedName>
</protein>
<gene>
    <name evidence="12" type="ORF">HDK90DRAFT_194560</name>
</gene>
<comment type="subcellular location">
    <subcellularLocation>
        <location evidence="1 10">Nucleus</location>
    </subcellularLocation>
</comment>
<dbReference type="EMBL" id="JBBWRZ010000003">
    <property type="protein sequence ID" value="KAK8240754.1"/>
    <property type="molecule type" value="Genomic_DNA"/>
</dbReference>
<feature type="compositionally biased region" description="Low complexity" evidence="11">
    <location>
        <begin position="341"/>
        <end position="359"/>
    </location>
</feature>
<accession>A0ABR1YX40</accession>
<proteinExistence type="inferred from homology"/>
<reference evidence="12 13" key="1">
    <citation type="submission" date="2024-04" db="EMBL/GenBank/DDBJ databases">
        <title>Phyllosticta paracitricarpa is synonymous to the EU quarantine fungus P. citricarpa based on phylogenomic analyses.</title>
        <authorList>
            <consortium name="Lawrence Berkeley National Laboratory"/>
            <person name="Van Ingen-Buijs V.A."/>
            <person name="Van Westerhoven A.C."/>
            <person name="Haridas S."/>
            <person name="Skiadas P."/>
            <person name="Martin F."/>
            <person name="Groenewald J.Z."/>
            <person name="Crous P.W."/>
            <person name="Seidl M.F."/>
        </authorList>
    </citation>
    <scope>NUCLEOTIDE SEQUENCE [LARGE SCALE GENOMIC DNA]</scope>
    <source>
        <strain evidence="12 13">CBS 123374</strain>
    </source>
</reference>
<dbReference type="InterPro" id="IPR013246">
    <property type="entry name" value="SAGA_su_Sgf11"/>
</dbReference>
<evidence type="ECO:0000256" key="7">
    <source>
        <dbReference type="ARBA" id="ARBA00023159"/>
    </source>
</evidence>
<feature type="compositionally biased region" description="Gly residues" evidence="11">
    <location>
        <begin position="512"/>
        <end position="522"/>
    </location>
</feature>
<keyword evidence="2" id="KW-0479">Metal-binding</keyword>
<name>A0ABR1YX40_9PEZI</name>
<evidence type="ECO:0000256" key="9">
    <source>
        <dbReference type="ARBA" id="ARBA00023242"/>
    </source>
</evidence>
<keyword evidence="3" id="KW-0863">Zinc-finger</keyword>
<keyword evidence="6" id="KW-0805">Transcription regulation</keyword>
<sequence>MSEDKASGSGKAQGAAPSFADVATGIIDDCLSNIIHEIVLSTHREEKLQRMQSAATIAEQAAIQEVHDNAEKTKAANAAQPPSVKIDTPAAVYDNGRVTLRGNPLKTTPEIICPCCKLPRLMFPIAGAGAQMPDLSKNYCTRHPFVSRAGHDIYNNPFPTDMAKTKKERELIKRQEKDNTPGSQDTETAESGGLSKLAAGGKPASYIPWHTCPNCKRSLLITRFAQHAEKCLGIAGRQSSRNAMAKLNNHGTGSANTPLGSRVGTPVPGGSNLGNSSQGGGKVSPVKKSTADDHDNDEEAAAPAVDTTPKKVKKKSSYVKKADREKAAAAAAAAISGGGANDSPKSNTPSSSNLNPNSNKGDGGPQHRSGTKILKLKAPSAAAAAAAAAGSKRPPKDDHKDKEKTKGAKGDKEKDKDSKSHDKERHSTPSSQLLNSNNKREREHHGASSSSKDRTSTSSKNNHGSSKQQHEKRLDSDADVNSGSSDDDDDDDDDDGAPLKKKIRLVKQESAGSGGLGKGGGGGDDKGE</sequence>
<evidence type="ECO:0000313" key="13">
    <source>
        <dbReference type="Proteomes" id="UP001492380"/>
    </source>
</evidence>
<feature type="compositionally biased region" description="Basic and acidic residues" evidence="11">
    <location>
        <begin position="394"/>
        <end position="427"/>
    </location>
</feature>
<evidence type="ECO:0000256" key="1">
    <source>
        <dbReference type="ARBA" id="ARBA00004123"/>
    </source>
</evidence>
<dbReference type="Pfam" id="PF08209">
    <property type="entry name" value="Sgf11"/>
    <property type="match status" value="1"/>
</dbReference>
<keyword evidence="13" id="KW-1185">Reference proteome</keyword>